<keyword evidence="2" id="KW-1185">Reference proteome</keyword>
<dbReference type="Proteomes" id="UP000324222">
    <property type="component" value="Unassembled WGS sequence"/>
</dbReference>
<accession>A0A5B7DWD2</accession>
<gene>
    <name evidence="1" type="ORF">E2C01_018510</name>
</gene>
<proteinExistence type="predicted"/>
<sequence length="73" mass="8423">MPSNSSRKAVKRWFSSMATTLWAEHTQRWNSDTETVIIRGKISIITLRSAHHLAKAKRQRHLCFGDSEEGLEK</sequence>
<dbReference type="EMBL" id="VSRR010001455">
    <property type="protein sequence ID" value="MPC25399.1"/>
    <property type="molecule type" value="Genomic_DNA"/>
</dbReference>
<protein>
    <submittedName>
        <fullName evidence="1">Uncharacterized protein</fullName>
    </submittedName>
</protein>
<evidence type="ECO:0000313" key="2">
    <source>
        <dbReference type="Proteomes" id="UP000324222"/>
    </source>
</evidence>
<organism evidence="1 2">
    <name type="scientific">Portunus trituberculatus</name>
    <name type="common">Swimming crab</name>
    <name type="synonym">Neptunus trituberculatus</name>
    <dbReference type="NCBI Taxonomy" id="210409"/>
    <lineage>
        <taxon>Eukaryota</taxon>
        <taxon>Metazoa</taxon>
        <taxon>Ecdysozoa</taxon>
        <taxon>Arthropoda</taxon>
        <taxon>Crustacea</taxon>
        <taxon>Multicrustacea</taxon>
        <taxon>Malacostraca</taxon>
        <taxon>Eumalacostraca</taxon>
        <taxon>Eucarida</taxon>
        <taxon>Decapoda</taxon>
        <taxon>Pleocyemata</taxon>
        <taxon>Brachyura</taxon>
        <taxon>Eubrachyura</taxon>
        <taxon>Portunoidea</taxon>
        <taxon>Portunidae</taxon>
        <taxon>Portuninae</taxon>
        <taxon>Portunus</taxon>
    </lineage>
</organism>
<name>A0A5B7DWD2_PORTR</name>
<dbReference type="AlphaFoldDB" id="A0A5B7DWD2"/>
<reference evidence="1 2" key="1">
    <citation type="submission" date="2019-05" db="EMBL/GenBank/DDBJ databases">
        <title>Another draft genome of Portunus trituberculatus and its Hox gene families provides insights of decapod evolution.</title>
        <authorList>
            <person name="Jeong J.-H."/>
            <person name="Song I."/>
            <person name="Kim S."/>
            <person name="Choi T."/>
            <person name="Kim D."/>
            <person name="Ryu S."/>
            <person name="Kim W."/>
        </authorList>
    </citation>
    <scope>NUCLEOTIDE SEQUENCE [LARGE SCALE GENOMIC DNA]</scope>
    <source>
        <tissue evidence="1">Muscle</tissue>
    </source>
</reference>
<comment type="caution">
    <text evidence="1">The sequence shown here is derived from an EMBL/GenBank/DDBJ whole genome shotgun (WGS) entry which is preliminary data.</text>
</comment>
<evidence type="ECO:0000313" key="1">
    <source>
        <dbReference type="EMBL" id="MPC25399.1"/>
    </source>
</evidence>